<proteinExistence type="predicted"/>
<name>A0A7W7RA19_KITKI</name>
<reference evidence="2 3" key="1">
    <citation type="submission" date="2020-08" db="EMBL/GenBank/DDBJ databases">
        <title>Sequencing the genomes of 1000 actinobacteria strains.</title>
        <authorList>
            <person name="Klenk H.-P."/>
        </authorList>
    </citation>
    <scope>NUCLEOTIDE SEQUENCE [LARGE SCALE GENOMIC DNA]</scope>
    <source>
        <strain evidence="2 3">DSM 41654</strain>
    </source>
</reference>
<keyword evidence="3" id="KW-1185">Reference proteome</keyword>
<evidence type="ECO:0000313" key="3">
    <source>
        <dbReference type="Proteomes" id="UP000540506"/>
    </source>
</evidence>
<dbReference type="AlphaFoldDB" id="A0A7W7RA19"/>
<dbReference type="EMBL" id="JACHJV010000002">
    <property type="protein sequence ID" value="MBB4928173.1"/>
    <property type="molecule type" value="Genomic_DNA"/>
</dbReference>
<evidence type="ECO:0000313" key="2">
    <source>
        <dbReference type="EMBL" id="MBB4928173.1"/>
    </source>
</evidence>
<accession>A0A7W7RA19</accession>
<sequence length="98" mass="9556">MPCTISGATATCHDPLPDPGGAPGIAAGFFFPQFTPNGAGTLTLTATIYGEPGDPNPFDASGSVQIASAVPVTTGVSPADGPASGGTRSCSRFGSWIG</sequence>
<evidence type="ECO:0000256" key="1">
    <source>
        <dbReference type="SAM" id="MobiDB-lite"/>
    </source>
</evidence>
<dbReference type="RefSeq" id="WP_184945136.1">
    <property type="nucleotide sequence ID" value="NZ_JACHJV010000002.1"/>
</dbReference>
<feature type="region of interest" description="Disordered" evidence="1">
    <location>
        <begin position="75"/>
        <end position="98"/>
    </location>
</feature>
<protein>
    <submittedName>
        <fullName evidence="2">Uncharacterized protein</fullName>
    </submittedName>
</protein>
<dbReference type="Proteomes" id="UP000540506">
    <property type="component" value="Unassembled WGS sequence"/>
</dbReference>
<comment type="caution">
    <text evidence="2">The sequence shown here is derived from an EMBL/GenBank/DDBJ whole genome shotgun (WGS) entry which is preliminary data.</text>
</comment>
<gene>
    <name evidence="2" type="ORF">FHR34_007268</name>
</gene>
<organism evidence="2 3">
    <name type="scientific">Kitasatospora kifunensis</name>
    <name type="common">Streptomyces kifunensis</name>
    <dbReference type="NCBI Taxonomy" id="58351"/>
    <lineage>
        <taxon>Bacteria</taxon>
        <taxon>Bacillati</taxon>
        <taxon>Actinomycetota</taxon>
        <taxon>Actinomycetes</taxon>
        <taxon>Kitasatosporales</taxon>
        <taxon>Streptomycetaceae</taxon>
        <taxon>Kitasatospora</taxon>
    </lineage>
</organism>